<organism evidence="2 3">
    <name type="scientific">Halomonas campaniensis</name>
    <dbReference type="NCBI Taxonomy" id="213554"/>
    <lineage>
        <taxon>Bacteria</taxon>
        <taxon>Pseudomonadati</taxon>
        <taxon>Pseudomonadota</taxon>
        <taxon>Gammaproteobacteria</taxon>
        <taxon>Oceanospirillales</taxon>
        <taxon>Halomonadaceae</taxon>
        <taxon>Halomonas</taxon>
    </lineage>
</organism>
<comment type="caution">
    <text evidence="2">The sequence shown here is derived from an EMBL/GenBank/DDBJ whole genome shotgun (WGS) entry which is preliminary data.</text>
</comment>
<evidence type="ECO:0000256" key="1">
    <source>
        <dbReference type="SAM" id="MobiDB-lite"/>
    </source>
</evidence>
<gene>
    <name evidence="2" type="ORF">JI62_11770</name>
</gene>
<dbReference type="RefSeq" id="WP_088700372.1">
    <property type="nucleotide sequence ID" value="NZ_JPUA01000032.1"/>
</dbReference>
<evidence type="ECO:0000313" key="3">
    <source>
        <dbReference type="Proteomes" id="UP000197334"/>
    </source>
</evidence>
<proteinExistence type="predicted"/>
<dbReference type="InterPro" id="IPR017738">
    <property type="entry name" value="T6SS-assoc_VCA0118"/>
</dbReference>
<feature type="compositionally biased region" description="Low complexity" evidence="1">
    <location>
        <begin position="32"/>
        <end position="42"/>
    </location>
</feature>
<accession>A0A246RZD1</accession>
<name>A0A246RZD1_9GAMM</name>
<evidence type="ECO:0000313" key="2">
    <source>
        <dbReference type="EMBL" id="OWV29481.1"/>
    </source>
</evidence>
<dbReference type="OrthoDB" id="7831428at2"/>
<dbReference type="AlphaFoldDB" id="A0A246RZD1"/>
<dbReference type="Proteomes" id="UP000197334">
    <property type="component" value="Unassembled WGS sequence"/>
</dbReference>
<keyword evidence="3" id="KW-1185">Reference proteome</keyword>
<sequence length="221" mass="24321">MDNWKVIGTIAAGVLILGWMLNDETEETEPTASNASSVVSASEAEEAPSPDADTNQPEEEPVAPTPPPEPQSPWYVSEEVSPMDDSRNVYLSTRSSEAVPGRYGRSTVRPTLYVRCVENTTALILHMDGHHMASSEYHTWGDVDMRIDDGKAFTKPMTQSTNNRSLGLWSGGTSIPVIRQMFGAEQLTVRATPYSESPMTMTFDISGLEEEIAPLREACHW</sequence>
<dbReference type="Pfam" id="PF11319">
    <property type="entry name" value="VasI"/>
    <property type="match status" value="1"/>
</dbReference>
<protein>
    <submittedName>
        <fullName evidence="2">Uncharacterized protein</fullName>
    </submittedName>
</protein>
<dbReference type="EMBL" id="JPUA01000032">
    <property type="protein sequence ID" value="OWV29481.1"/>
    <property type="molecule type" value="Genomic_DNA"/>
</dbReference>
<reference evidence="2 3" key="1">
    <citation type="submission" date="2014-08" db="EMBL/GenBank/DDBJ databases">
        <title>Draft genome sequence of a novel L-asparaginase producing marine bacterium, Halomonas campaniensis.</title>
        <authorList>
            <person name="Sundarakrishnan B."/>
            <person name="Moushumi Priya A."/>
            <person name="Raman G."/>
            <person name="Sakthivel N."/>
            <person name="Park S."/>
            <person name="Jayachandran S."/>
        </authorList>
    </citation>
    <scope>NUCLEOTIDE SEQUENCE [LARGE SCALE GENOMIC DNA]</scope>
    <source>
        <strain evidence="2 3">SK03</strain>
    </source>
</reference>
<feature type="region of interest" description="Disordered" evidence="1">
    <location>
        <begin position="26"/>
        <end position="81"/>
    </location>
</feature>